<feature type="domain" description="LysM" evidence="1">
    <location>
        <begin position="168"/>
        <end position="217"/>
    </location>
</feature>
<dbReference type="PANTHER" id="PTHR34700">
    <property type="entry name" value="POTASSIUM BINDING PROTEIN KBP"/>
    <property type="match status" value="1"/>
</dbReference>
<dbReference type="EMBL" id="NIOJ01000032">
    <property type="protein sequence ID" value="PNT97943.1"/>
    <property type="molecule type" value="Genomic_DNA"/>
</dbReference>
<evidence type="ECO:0000313" key="3">
    <source>
        <dbReference type="Proteomes" id="UP000236151"/>
    </source>
</evidence>
<dbReference type="RefSeq" id="WP_103082016.1">
    <property type="nucleotide sequence ID" value="NZ_CP021850.1"/>
</dbReference>
<protein>
    <submittedName>
        <fullName evidence="2">Peptidoglycan-binding protein</fullName>
    </submittedName>
</protein>
<dbReference type="InterPro" id="IPR052196">
    <property type="entry name" value="Bact_Kbp"/>
</dbReference>
<dbReference type="SUPFAM" id="SSF54106">
    <property type="entry name" value="LysM domain"/>
    <property type="match status" value="1"/>
</dbReference>
<dbReference type="PROSITE" id="PS51782">
    <property type="entry name" value="LYSM"/>
    <property type="match status" value="1"/>
</dbReference>
<dbReference type="Gene3D" id="3.10.350.10">
    <property type="entry name" value="LysM domain"/>
    <property type="match status" value="1"/>
</dbReference>
<dbReference type="PANTHER" id="PTHR34700:SF4">
    <property type="entry name" value="PHAGE-LIKE ELEMENT PBSX PROTEIN XKDP"/>
    <property type="match status" value="1"/>
</dbReference>
<dbReference type="Proteomes" id="UP000236151">
    <property type="component" value="Unassembled WGS sequence"/>
</dbReference>
<dbReference type="OrthoDB" id="9815473at2"/>
<organism evidence="2 3">
    <name type="scientific">Clostridium thermosuccinogenes</name>
    <dbReference type="NCBI Taxonomy" id="84032"/>
    <lineage>
        <taxon>Bacteria</taxon>
        <taxon>Bacillati</taxon>
        <taxon>Bacillota</taxon>
        <taxon>Clostridia</taxon>
        <taxon>Eubacteriales</taxon>
        <taxon>Clostridiaceae</taxon>
        <taxon>Clostridium</taxon>
    </lineage>
</organism>
<dbReference type="SMART" id="SM00257">
    <property type="entry name" value="LysM"/>
    <property type="match status" value="1"/>
</dbReference>
<name>A0A2K2FBV1_9CLOT</name>
<proteinExistence type="predicted"/>
<comment type="caution">
    <text evidence="2">The sequence shown here is derived from an EMBL/GenBank/DDBJ whole genome shotgun (WGS) entry which is preliminary data.</text>
</comment>
<dbReference type="CDD" id="cd00118">
    <property type="entry name" value="LysM"/>
    <property type="match status" value="1"/>
</dbReference>
<dbReference type="KEGG" id="cthd:CDO33_00385"/>
<evidence type="ECO:0000259" key="1">
    <source>
        <dbReference type="PROSITE" id="PS51782"/>
    </source>
</evidence>
<keyword evidence="3" id="KW-1185">Reference proteome</keyword>
<reference evidence="2 3" key="1">
    <citation type="submission" date="2017-06" db="EMBL/GenBank/DDBJ databases">
        <title>Investigating the central metabolism of Clostridium thermosuccinogenes.</title>
        <authorList>
            <person name="Koendjbiharie J.G."/>
            <person name="van Kranenburg R."/>
        </authorList>
    </citation>
    <scope>NUCLEOTIDE SEQUENCE [LARGE SCALE GENOMIC DNA]</scope>
    <source>
        <strain evidence="2 3">DSM 5806</strain>
    </source>
</reference>
<dbReference type="InterPro" id="IPR036779">
    <property type="entry name" value="LysM_dom_sf"/>
</dbReference>
<evidence type="ECO:0000313" key="2">
    <source>
        <dbReference type="EMBL" id="PNT97943.1"/>
    </source>
</evidence>
<gene>
    <name evidence="2" type="ORF">CDQ84_12215</name>
</gene>
<dbReference type="AlphaFoldDB" id="A0A2K2FBV1"/>
<sequence length="219" mass="25124">MYAIFFDKDNITYRLPVNPEQIEITSTQAIERYEILKSGQVAIPTHMELKEYSFECELPHTVTHYTETSRGFKNADYYLRLFEQWRKNLEPVRFIACNGMGDDINSLVLIEDLRITEKAGEEGDKYVSFSLLEYVDLEKQIIPKPADQLLPGVIKEEPPKGGNPKHNGTYTVVRGDSLWAIAKKFYGDGSLYTKIVEANRDKIKNPSLIYPGQKLVIPE</sequence>
<accession>A0A2K2FBV1</accession>
<dbReference type="Pfam" id="PF01476">
    <property type="entry name" value="LysM"/>
    <property type="match status" value="1"/>
</dbReference>
<dbReference type="InterPro" id="IPR018392">
    <property type="entry name" value="LysM"/>
</dbReference>